<dbReference type="Proteomes" id="UP000664288">
    <property type="component" value="Unassembled WGS sequence"/>
</dbReference>
<reference evidence="2 3" key="1">
    <citation type="submission" date="2021-03" db="EMBL/GenBank/DDBJ databases">
        <title>Whole genome sequence of Jiella sp. MQZ13P-4.</title>
        <authorList>
            <person name="Tuo L."/>
        </authorList>
    </citation>
    <scope>NUCLEOTIDE SEQUENCE [LARGE SCALE GENOMIC DNA]</scope>
    <source>
        <strain evidence="2 3">MQZ13P-4</strain>
    </source>
</reference>
<evidence type="ECO:0000313" key="3">
    <source>
        <dbReference type="Proteomes" id="UP000664288"/>
    </source>
</evidence>
<accession>A0ABS3J179</accession>
<evidence type="ECO:0000313" key="2">
    <source>
        <dbReference type="EMBL" id="MBO0903408.1"/>
    </source>
</evidence>
<sequence length="85" mass="9341">MQPQRAAVTQWISEYLINELDLSSSQIDLDTDFDTYGLDSLEQAVMVGMLEEAFDMEVEVNDMAKTPTINGLVDSLVAQGLVLSA</sequence>
<evidence type="ECO:0000259" key="1">
    <source>
        <dbReference type="PROSITE" id="PS50075"/>
    </source>
</evidence>
<dbReference type="InterPro" id="IPR009081">
    <property type="entry name" value="PP-bd_ACP"/>
</dbReference>
<dbReference type="EMBL" id="JAFMPY010000005">
    <property type="protein sequence ID" value="MBO0903408.1"/>
    <property type="molecule type" value="Genomic_DNA"/>
</dbReference>
<protein>
    <submittedName>
        <fullName evidence="2">Acyl carrier protein</fullName>
    </submittedName>
</protein>
<dbReference type="RefSeq" id="WP_207350041.1">
    <property type="nucleotide sequence ID" value="NZ_JAFMPY010000005.1"/>
</dbReference>
<feature type="domain" description="Carrier" evidence="1">
    <location>
        <begin position="6"/>
        <end position="80"/>
    </location>
</feature>
<dbReference type="Gene3D" id="1.10.1200.10">
    <property type="entry name" value="ACP-like"/>
    <property type="match status" value="1"/>
</dbReference>
<proteinExistence type="predicted"/>
<keyword evidence="3" id="KW-1185">Reference proteome</keyword>
<comment type="caution">
    <text evidence="2">The sequence shown here is derived from an EMBL/GenBank/DDBJ whole genome shotgun (WGS) entry which is preliminary data.</text>
</comment>
<gene>
    <name evidence="2" type="ORF">J1C47_07115</name>
</gene>
<dbReference type="InterPro" id="IPR036736">
    <property type="entry name" value="ACP-like_sf"/>
</dbReference>
<dbReference type="SUPFAM" id="SSF47336">
    <property type="entry name" value="ACP-like"/>
    <property type="match status" value="1"/>
</dbReference>
<name>A0ABS3J179_9HYPH</name>
<dbReference type="PROSITE" id="PS50075">
    <property type="entry name" value="CARRIER"/>
    <property type="match status" value="1"/>
</dbReference>
<dbReference type="Pfam" id="PF00550">
    <property type="entry name" value="PP-binding"/>
    <property type="match status" value="1"/>
</dbReference>
<organism evidence="2 3">
    <name type="scientific">Jiella sonneratiae</name>
    <dbReference type="NCBI Taxonomy" id="2816856"/>
    <lineage>
        <taxon>Bacteria</taxon>
        <taxon>Pseudomonadati</taxon>
        <taxon>Pseudomonadota</taxon>
        <taxon>Alphaproteobacteria</taxon>
        <taxon>Hyphomicrobiales</taxon>
        <taxon>Aurantimonadaceae</taxon>
        <taxon>Jiella</taxon>
    </lineage>
</organism>